<feature type="region of interest" description="Disordered" evidence="8">
    <location>
        <begin position="175"/>
        <end position="194"/>
    </location>
</feature>
<evidence type="ECO:0000256" key="4">
    <source>
        <dbReference type="ARBA" id="ARBA00022679"/>
    </source>
</evidence>
<organism evidence="11 12">
    <name type="scientific">Moorena bouillonii PNG</name>
    <dbReference type="NCBI Taxonomy" id="568701"/>
    <lineage>
        <taxon>Bacteria</taxon>
        <taxon>Bacillati</taxon>
        <taxon>Cyanobacteriota</taxon>
        <taxon>Cyanophyceae</taxon>
        <taxon>Coleofasciculales</taxon>
        <taxon>Coleofasciculaceae</taxon>
        <taxon>Moorena</taxon>
    </lineage>
</organism>
<feature type="compositionally biased region" description="Polar residues" evidence="8">
    <location>
        <begin position="279"/>
        <end position="293"/>
    </location>
</feature>
<dbReference type="GO" id="GO:0005886">
    <property type="term" value="C:plasma membrane"/>
    <property type="evidence" value="ECO:0007669"/>
    <property type="project" value="TreeGrafter"/>
</dbReference>
<dbReference type="InterPro" id="IPR001789">
    <property type="entry name" value="Sig_transdc_resp-reg_receiver"/>
</dbReference>
<dbReference type="InterPro" id="IPR036097">
    <property type="entry name" value="HisK_dim/P_sf"/>
</dbReference>
<dbReference type="EMBL" id="MKZS01000001">
    <property type="protein sequence ID" value="OLT62687.1"/>
    <property type="molecule type" value="Genomic_DNA"/>
</dbReference>
<protein>
    <recommendedName>
        <fullName evidence="2">histidine kinase</fullName>
        <ecNumber evidence="2">2.7.13.3</ecNumber>
    </recommendedName>
</protein>
<keyword evidence="3" id="KW-0597">Phosphoprotein</keyword>
<evidence type="ECO:0000259" key="9">
    <source>
        <dbReference type="PROSITE" id="PS50109"/>
    </source>
</evidence>
<dbReference type="PROSITE" id="PS50109">
    <property type="entry name" value="HIS_KIN"/>
    <property type="match status" value="1"/>
</dbReference>
<dbReference type="PRINTS" id="PR00344">
    <property type="entry name" value="BCTRLSENSOR"/>
</dbReference>
<feature type="domain" description="Histidine kinase" evidence="9">
    <location>
        <begin position="522"/>
        <end position="750"/>
    </location>
</feature>
<evidence type="ECO:0000256" key="6">
    <source>
        <dbReference type="ARBA" id="ARBA00023012"/>
    </source>
</evidence>
<dbReference type="SUPFAM" id="SSF47384">
    <property type="entry name" value="Homodimeric domain of signal transducing histidine kinase"/>
    <property type="match status" value="1"/>
</dbReference>
<keyword evidence="12" id="KW-1185">Reference proteome</keyword>
<feature type="region of interest" description="Disordered" evidence="8">
    <location>
        <begin position="333"/>
        <end position="362"/>
    </location>
</feature>
<dbReference type="SMART" id="SM00387">
    <property type="entry name" value="HATPase_c"/>
    <property type="match status" value="1"/>
</dbReference>
<evidence type="ECO:0000256" key="2">
    <source>
        <dbReference type="ARBA" id="ARBA00012438"/>
    </source>
</evidence>
<accession>A0A1U7N9Q7</accession>
<comment type="caution">
    <text evidence="7">Lacks conserved residue(s) required for the propagation of feature annotation.</text>
</comment>
<dbReference type="CDD" id="cd16922">
    <property type="entry name" value="HATPase_EvgS-ArcB-TorS-like"/>
    <property type="match status" value="1"/>
</dbReference>
<dbReference type="Pfam" id="PF00512">
    <property type="entry name" value="HisKA"/>
    <property type="match status" value="1"/>
</dbReference>
<comment type="catalytic activity">
    <reaction evidence="1">
        <text>ATP + protein L-histidine = ADP + protein N-phospho-L-histidine.</text>
        <dbReference type="EC" id="2.7.13.3"/>
    </reaction>
</comment>
<dbReference type="InterPro" id="IPR005467">
    <property type="entry name" value="His_kinase_dom"/>
</dbReference>
<dbReference type="InterPro" id="IPR036890">
    <property type="entry name" value="HATPase_C_sf"/>
</dbReference>
<dbReference type="SUPFAM" id="SSF52172">
    <property type="entry name" value="CheY-like"/>
    <property type="match status" value="1"/>
</dbReference>
<dbReference type="Pfam" id="PF02518">
    <property type="entry name" value="HATPase_c"/>
    <property type="match status" value="1"/>
</dbReference>
<gene>
    <name evidence="11" type="ORF">BJP37_30325</name>
</gene>
<dbReference type="InterPro" id="IPR004358">
    <property type="entry name" value="Sig_transdc_His_kin-like_C"/>
</dbReference>
<dbReference type="GO" id="GO:0009927">
    <property type="term" value="F:histidine phosphotransfer kinase activity"/>
    <property type="evidence" value="ECO:0007669"/>
    <property type="project" value="TreeGrafter"/>
</dbReference>
<reference evidence="11 12" key="1">
    <citation type="submission" date="2016-10" db="EMBL/GenBank/DDBJ databases">
        <title>Comparative genomics uncovers the prolific and rare metabolic potential of the cyanobacterial genus Moorea.</title>
        <authorList>
            <person name="Leao T."/>
            <person name="Castelao G."/>
            <person name="Korobeynikov A."/>
            <person name="Monroe E.A."/>
            <person name="Podell S."/>
            <person name="Glukhov E."/>
            <person name="Allen E."/>
            <person name="Gerwick W.H."/>
            <person name="Gerwick L."/>
        </authorList>
    </citation>
    <scope>NUCLEOTIDE SEQUENCE [LARGE SCALE GENOMIC DNA]</scope>
    <source>
        <strain evidence="11 12">PNG5-198</strain>
    </source>
</reference>
<evidence type="ECO:0000256" key="8">
    <source>
        <dbReference type="SAM" id="MobiDB-lite"/>
    </source>
</evidence>
<dbReference type="Gene3D" id="1.10.287.130">
    <property type="match status" value="1"/>
</dbReference>
<keyword evidence="5" id="KW-0418">Kinase</keyword>
<dbReference type="SUPFAM" id="SSF55874">
    <property type="entry name" value="ATPase domain of HSP90 chaperone/DNA topoisomerase II/histidine kinase"/>
    <property type="match status" value="1"/>
</dbReference>
<proteinExistence type="predicted"/>
<dbReference type="SMART" id="SM00448">
    <property type="entry name" value="REC"/>
    <property type="match status" value="1"/>
</dbReference>
<dbReference type="InterPro" id="IPR003594">
    <property type="entry name" value="HATPase_dom"/>
</dbReference>
<dbReference type="Proteomes" id="UP000186657">
    <property type="component" value="Unassembled WGS sequence"/>
</dbReference>
<dbReference type="Gene3D" id="3.30.565.10">
    <property type="entry name" value="Histidine kinase-like ATPase, C-terminal domain"/>
    <property type="match status" value="1"/>
</dbReference>
<dbReference type="Gene3D" id="3.40.50.2300">
    <property type="match status" value="1"/>
</dbReference>
<evidence type="ECO:0000256" key="3">
    <source>
        <dbReference type="ARBA" id="ARBA00022553"/>
    </source>
</evidence>
<dbReference type="PANTHER" id="PTHR43047:SF63">
    <property type="entry name" value="HISTIDINE KINASE"/>
    <property type="match status" value="1"/>
</dbReference>
<feature type="region of interest" description="Disordered" evidence="8">
    <location>
        <begin position="272"/>
        <end position="300"/>
    </location>
</feature>
<evidence type="ECO:0000313" key="12">
    <source>
        <dbReference type="Proteomes" id="UP000186657"/>
    </source>
</evidence>
<dbReference type="InterPro" id="IPR003661">
    <property type="entry name" value="HisK_dim/P_dom"/>
</dbReference>
<dbReference type="Pfam" id="PF00072">
    <property type="entry name" value="Response_reg"/>
    <property type="match status" value="1"/>
</dbReference>
<evidence type="ECO:0000256" key="5">
    <source>
        <dbReference type="ARBA" id="ARBA00022777"/>
    </source>
</evidence>
<dbReference type="CDD" id="cd00082">
    <property type="entry name" value="HisKA"/>
    <property type="match status" value="1"/>
</dbReference>
<feature type="compositionally biased region" description="Polar residues" evidence="8">
    <location>
        <begin position="333"/>
        <end position="348"/>
    </location>
</feature>
<evidence type="ECO:0000256" key="1">
    <source>
        <dbReference type="ARBA" id="ARBA00000085"/>
    </source>
</evidence>
<dbReference type="PANTHER" id="PTHR43047">
    <property type="entry name" value="TWO-COMPONENT HISTIDINE PROTEIN KINASE"/>
    <property type="match status" value="1"/>
</dbReference>
<feature type="domain" description="Response regulatory" evidence="10">
    <location>
        <begin position="784"/>
        <end position="897"/>
    </location>
</feature>
<comment type="caution">
    <text evidence="11">The sequence shown here is derived from an EMBL/GenBank/DDBJ whole genome shotgun (WGS) entry which is preliminary data.</text>
</comment>
<keyword evidence="4" id="KW-0808">Transferase</keyword>
<dbReference type="AlphaFoldDB" id="A0A1U7N9Q7"/>
<evidence type="ECO:0000256" key="7">
    <source>
        <dbReference type="PROSITE-ProRule" id="PRU00169"/>
    </source>
</evidence>
<dbReference type="GO" id="GO:0000155">
    <property type="term" value="F:phosphorelay sensor kinase activity"/>
    <property type="evidence" value="ECO:0007669"/>
    <property type="project" value="InterPro"/>
</dbReference>
<dbReference type="SMART" id="SM00388">
    <property type="entry name" value="HisKA"/>
    <property type="match status" value="1"/>
</dbReference>
<evidence type="ECO:0000313" key="11">
    <source>
        <dbReference type="EMBL" id="OLT62687.1"/>
    </source>
</evidence>
<sequence length="1222" mass="135702">MPMPTPSIQKFAQLVPVCQRTSELATLLDIFNGSRHDSIVVVSEHQYPVGVVKLRQIMPHLLSLAKVCSSGTTMTTGFLHKPLSWVEPNIIEPITILPGKLSLNQFWYYLQDNGSREGGLGELGSNWDREFNQFPIRDQEQWALVDGDQKFIGLLNSWLLLKSLASTFTQQRSESIVKRTQPKGLNPNPLRTHHPDYRLTAKSSWVNSLGLSSRINSGLKTQEEAVTKTPHFKGIKPLVQLLEQLPLPLSIQTSTGKVLAENLTWREQIEKSSEGNLAHASTTGNKNTTSAQKNPGAREKIPYRSSYNRLLSNDVPRAVSKEGLNQSMEQSMDSIDFNSGQPDTQKSPTFHHKSAPTSPGQWPLSVGNVCDQGDKTSQQAAVGQYCALDTPYQAATTIHERVLLFSQPVKKTGANHTRCRETAAPTDLTLSNSQEQVFSFVKIPLSPSVAALWEGGLETGSEPKVAFDYSRSPISRSESPNSQVYLVLAQDTTEQRLFAQELAAKNADLVQLNRLKDEFLACISHELKTPITAILGLSTLLKDQALGELNQRQSRYAQLIYQSGRKLMTVVNDILDLTRMETGQLKLTLEPVPIRTVCDRAYDQARSEIDSKHSEDNNRDYPTKFTLEIEASLEMLIADELRLRQMLAHLFSNALKFTDGSGEIGLKVNWWQGWIAFTVWDTGIGIPADKQHLIFQKFQQLEKPLTRSFEGTGLGLVLTQHLAHLHGGDVSFISKAGVGSQFTLLFPPCPPHASSDQLDNWDEQLSEIAPTATSHPPSSTPNRLVLIVEAVPLYLEGLTEQLKSLGYWVVVARSGTEAIEKARRLQPYAILLNPLLPKLSGWDVLTLLKSDAQTNHIPVLVTATQAEKQQATHNKADGFLSLPVQEEALRENLSRLAKDESNTSSVLTILYLNPGDGRKGYYVDSYQNSDSSALTDELTSLLSLEHLDLNYRVLEADDFDQAELLSRVWNPDVIVLNGARLINPLIYLNQFSSYPSLSTLPLVTLDHQTTEAANQVTGLSVYPCLAPNNQQKMAAILQVIQVAAGISCKPTILVMDTGEQRTKFRGNPLQVNRLKVESSHLSYGFSLGGKSSTSWLQALIQYLQTAGYSSLLACSWAEVYRQIQGKSVDLLLIRLTDLTNPLEHSQGLITLAQLPERPPILVLDHRLDAKQHDPVIKSSNSSNSNSQLELLVKKIATQIVHWHSQSMTQLLKQIKQVMNQTL</sequence>
<dbReference type="PROSITE" id="PS50110">
    <property type="entry name" value="RESPONSE_REGULATORY"/>
    <property type="match status" value="1"/>
</dbReference>
<dbReference type="EC" id="2.7.13.3" evidence="2"/>
<evidence type="ECO:0000259" key="10">
    <source>
        <dbReference type="PROSITE" id="PS50110"/>
    </source>
</evidence>
<dbReference type="InterPro" id="IPR011006">
    <property type="entry name" value="CheY-like_superfamily"/>
</dbReference>
<name>A0A1U7N9Q7_9CYAN</name>
<keyword evidence="6" id="KW-0902">Two-component regulatory system</keyword>